<dbReference type="EMBL" id="RRCN01000002">
    <property type="protein sequence ID" value="RRJ54978.1"/>
    <property type="molecule type" value="Genomic_DNA"/>
</dbReference>
<protein>
    <recommendedName>
        <fullName evidence="6">Septation ring formation regulator EzrA</fullName>
    </recommendedName>
</protein>
<comment type="caution">
    <text evidence="4">The sequence shown here is derived from an EMBL/GenBank/DDBJ whole genome shotgun (WGS) entry which is preliminary data.</text>
</comment>
<gene>
    <name evidence="4" type="ORF">EHV15_36020</name>
</gene>
<evidence type="ECO:0000313" key="4">
    <source>
        <dbReference type="EMBL" id="RRJ54978.1"/>
    </source>
</evidence>
<keyword evidence="5" id="KW-1185">Reference proteome</keyword>
<evidence type="ECO:0000256" key="2">
    <source>
        <dbReference type="SAM" id="MobiDB-lite"/>
    </source>
</evidence>
<evidence type="ECO:0008006" key="6">
    <source>
        <dbReference type="Google" id="ProtNLM"/>
    </source>
</evidence>
<keyword evidence="3" id="KW-1133">Transmembrane helix</keyword>
<keyword evidence="3" id="KW-0472">Membrane</keyword>
<evidence type="ECO:0000256" key="3">
    <source>
        <dbReference type="SAM" id="Phobius"/>
    </source>
</evidence>
<feature type="compositionally biased region" description="Polar residues" evidence="2">
    <location>
        <begin position="557"/>
        <end position="570"/>
    </location>
</feature>
<keyword evidence="1" id="KW-0175">Coiled coil</keyword>
<feature type="transmembrane region" description="Helical" evidence="3">
    <location>
        <begin position="29"/>
        <end position="50"/>
    </location>
</feature>
<evidence type="ECO:0000313" key="5">
    <source>
        <dbReference type="Proteomes" id="UP000267017"/>
    </source>
</evidence>
<dbReference type="RefSeq" id="WP_128636071.1">
    <property type="nucleotide sequence ID" value="NZ_RRCN01000002.1"/>
</dbReference>
<reference evidence="4 5" key="1">
    <citation type="submission" date="2018-11" db="EMBL/GenBank/DDBJ databases">
        <title>Genome sequencing of Paenibacillus sp. KCOM 3021 (= ChDC PVNT-B20).</title>
        <authorList>
            <person name="Kook J.-K."/>
            <person name="Park S.-N."/>
            <person name="Lim Y.K."/>
        </authorList>
    </citation>
    <scope>NUCLEOTIDE SEQUENCE [LARGE SCALE GENOMIC DNA]</scope>
    <source>
        <strain evidence="4 5">KCOM 3021</strain>
    </source>
</reference>
<sequence>MNRILPFSASVEPNSIDVSVPYWADLNNISIQIFPVIAAFIVALVITIFIKRRMNRSYKVKIKINSEISSLNTELNETQNAVKDLTSNFKGSSVVDLELLSKNLNTLSSQTSQLLIGLKVIRIPLLRTKAYEINISEIKKQLDEIQISLIGTRNQVQAFIVMTNEIYKFGEQLNVRLKELQDSYEKVSMDTGNKKFHQELIEIQRELDKALNFHMYDLESIDSNLNVLSEKMDEFKMRLNRMPELFQELSTAVQRIHNFKGQVDRLLAVNNLRLIEFNPYSKISDAEQSLRLFERSFNDGHLDEATRHSKELSKSLRAAIDDVQERISLKKQVIKVLHKIEKLNSEITLTDEKFNNIHIELKDILVEKHWRRLPADYHDKLSELRSLQADISKIKGLLSDQVQKYREAYDLVIDVESRLATIEGSFKMIENSQRIFTNKIDSARRELNSWSLRLREAEDEAVKNGLQIYSISGLSAIFERTKVQKERLEKLTQIHPFDLDLLELEISQFTANVKHLENVIRQMIRTQTQLPNSLFAEALENLLNNTTTTSEFAPPESRSNISTDDGESNSGFRVIRVKDNEQNYEKYIPEANRIIRFGSDSEPPDSNGDTRNVGGDRSDEDNC</sequence>
<name>A0A3P3TCX9_9BACL</name>
<evidence type="ECO:0000256" key="1">
    <source>
        <dbReference type="SAM" id="Coils"/>
    </source>
</evidence>
<accession>A0A3P3TCX9</accession>
<feature type="region of interest" description="Disordered" evidence="2">
    <location>
        <begin position="595"/>
        <end position="623"/>
    </location>
</feature>
<feature type="coiled-coil region" evidence="1">
    <location>
        <begin position="61"/>
        <end position="88"/>
    </location>
</feature>
<proteinExistence type="predicted"/>
<keyword evidence="3" id="KW-0812">Transmembrane</keyword>
<dbReference type="Proteomes" id="UP000267017">
    <property type="component" value="Unassembled WGS sequence"/>
</dbReference>
<organism evidence="4 5">
    <name type="scientific">Paenibacillus oralis</name>
    <dbReference type="NCBI Taxonomy" id="2490856"/>
    <lineage>
        <taxon>Bacteria</taxon>
        <taxon>Bacillati</taxon>
        <taxon>Bacillota</taxon>
        <taxon>Bacilli</taxon>
        <taxon>Bacillales</taxon>
        <taxon>Paenibacillaceae</taxon>
        <taxon>Paenibacillus</taxon>
    </lineage>
</organism>
<feature type="region of interest" description="Disordered" evidence="2">
    <location>
        <begin position="546"/>
        <end position="570"/>
    </location>
</feature>
<dbReference type="AlphaFoldDB" id="A0A3P3TCX9"/>